<protein>
    <recommendedName>
        <fullName evidence="5">DNA-binding protein HU</fullName>
    </recommendedName>
</protein>
<evidence type="ECO:0008006" key="5">
    <source>
        <dbReference type="Google" id="ProtNLM"/>
    </source>
</evidence>
<dbReference type="CDD" id="cd13831">
    <property type="entry name" value="HU"/>
    <property type="match status" value="1"/>
</dbReference>
<accession>A0A7S2W3F4</accession>
<reference evidence="4" key="1">
    <citation type="submission" date="2021-01" db="EMBL/GenBank/DDBJ databases">
        <authorList>
            <person name="Corre E."/>
            <person name="Pelletier E."/>
            <person name="Niang G."/>
            <person name="Scheremetjew M."/>
            <person name="Finn R."/>
            <person name="Kale V."/>
            <person name="Holt S."/>
            <person name="Cochrane G."/>
            <person name="Meng A."/>
            <person name="Brown T."/>
            <person name="Cohen L."/>
        </authorList>
    </citation>
    <scope>NUCLEOTIDE SEQUENCE</scope>
    <source>
        <strain evidence="4">CCMP1452</strain>
    </source>
</reference>
<name>A0A7S2W3F4_9STRA</name>
<evidence type="ECO:0000313" key="4">
    <source>
        <dbReference type="EMBL" id="CAD9663727.1"/>
    </source>
</evidence>
<gene>
    <name evidence="4" type="ORF">EANT1437_LOCUS4941</name>
</gene>
<sequence>MKLIHLLLFAIVALQNTDAFGLASTRMIKGCTSHSRMTNSALFAEGENVRKPQLVAKIAEKTGMTKADSDAALAAVLESIVEEVSAGNKVSMIGFGTFKLTSRAARKGRNPKTGETIDIKASNRPAFTVGKAFKERCNE</sequence>
<dbReference type="Gene3D" id="4.10.520.10">
    <property type="entry name" value="IHF-like DNA-binding proteins"/>
    <property type="match status" value="1"/>
</dbReference>
<evidence type="ECO:0000256" key="1">
    <source>
        <dbReference type="ARBA" id="ARBA00023125"/>
    </source>
</evidence>
<dbReference type="InterPro" id="IPR000119">
    <property type="entry name" value="Hist_DNA-bd"/>
</dbReference>
<dbReference type="InterPro" id="IPR020816">
    <property type="entry name" value="Histone-like_DNA-bd_CS"/>
</dbReference>
<dbReference type="GO" id="GO:0003677">
    <property type="term" value="F:DNA binding"/>
    <property type="evidence" value="ECO:0007669"/>
    <property type="project" value="UniProtKB-KW"/>
</dbReference>
<proteinExistence type="inferred from homology"/>
<evidence type="ECO:0000256" key="3">
    <source>
        <dbReference type="SAM" id="SignalP"/>
    </source>
</evidence>
<keyword evidence="1" id="KW-0238">DNA-binding</keyword>
<dbReference type="Pfam" id="PF00216">
    <property type="entry name" value="Bac_DNA_binding"/>
    <property type="match status" value="1"/>
</dbReference>
<dbReference type="SMART" id="SM00411">
    <property type="entry name" value="BHL"/>
    <property type="match status" value="1"/>
</dbReference>
<comment type="similarity">
    <text evidence="2">Belongs to the bacterial histone-like protein family.</text>
</comment>
<dbReference type="AlphaFoldDB" id="A0A7S2W3F4"/>
<dbReference type="GO" id="GO:0030527">
    <property type="term" value="F:structural constituent of chromatin"/>
    <property type="evidence" value="ECO:0007669"/>
    <property type="project" value="InterPro"/>
</dbReference>
<feature type="chain" id="PRO_5031086861" description="DNA-binding protein HU" evidence="3">
    <location>
        <begin position="20"/>
        <end position="139"/>
    </location>
</feature>
<organism evidence="4">
    <name type="scientific">Eucampia antarctica</name>
    <dbReference type="NCBI Taxonomy" id="49252"/>
    <lineage>
        <taxon>Eukaryota</taxon>
        <taxon>Sar</taxon>
        <taxon>Stramenopiles</taxon>
        <taxon>Ochrophyta</taxon>
        <taxon>Bacillariophyta</taxon>
        <taxon>Mediophyceae</taxon>
        <taxon>Biddulphiophycidae</taxon>
        <taxon>Hemiaulales</taxon>
        <taxon>Hemiaulaceae</taxon>
        <taxon>Eucampia</taxon>
    </lineage>
</organism>
<dbReference type="SUPFAM" id="SSF47729">
    <property type="entry name" value="IHF-like DNA-binding proteins"/>
    <property type="match status" value="1"/>
</dbReference>
<dbReference type="PANTHER" id="PTHR33175:SF3">
    <property type="entry name" value="DNA-BINDING PROTEIN HU-BETA"/>
    <property type="match status" value="1"/>
</dbReference>
<dbReference type="InterPro" id="IPR010992">
    <property type="entry name" value="IHF-like_DNA-bd_dom_sf"/>
</dbReference>
<dbReference type="EMBL" id="HBHI01009584">
    <property type="protein sequence ID" value="CAD9663727.1"/>
    <property type="molecule type" value="Transcribed_RNA"/>
</dbReference>
<feature type="signal peptide" evidence="3">
    <location>
        <begin position="1"/>
        <end position="19"/>
    </location>
</feature>
<evidence type="ECO:0000256" key="2">
    <source>
        <dbReference type="RuleBase" id="RU003939"/>
    </source>
</evidence>
<dbReference type="PROSITE" id="PS00045">
    <property type="entry name" value="HISTONE_LIKE"/>
    <property type="match status" value="1"/>
</dbReference>
<keyword evidence="3" id="KW-0732">Signal</keyword>
<dbReference type="PRINTS" id="PR01727">
    <property type="entry name" value="DNABINDINGHU"/>
</dbReference>
<dbReference type="PANTHER" id="PTHR33175">
    <property type="entry name" value="DNA-BINDING PROTEIN HU"/>
    <property type="match status" value="1"/>
</dbReference>